<dbReference type="EMBL" id="JACHXK010000012">
    <property type="protein sequence ID" value="MBB3112470.1"/>
    <property type="molecule type" value="Genomic_DNA"/>
</dbReference>
<evidence type="ECO:0000256" key="1">
    <source>
        <dbReference type="ARBA" id="ARBA00023015"/>
    </source>
</evidence>
<protein>
    <submittedName>
        <fullName evidence="6">AcrR family transcriptional regulator</fullName>
    </submittedName>
</protein>
<dbReference type="PANTHER" id="PTHR30055">
    <property type="entry name" value="HTH-TYPE TRANSCRIPTIONAL REGULATOR RUTR"/>
    <property type="match status" value="1"/>
</dbReference>
<evidence type="ECO:0000256" key="4">
    <source>
        <dbReference type="PROSITE-ProRule" id="PRU00335"/>
    </source>
</evidence>
<name>A0A7W5B117_9BACL</name>
<dbReference type="AlphaFoldDB" id="A0A7W5B117"/>
<dbReference type="PRINTS" id="PR00455">
    <property type="entry name" value="HTHTETR"/>
</dbReference>
<dbReference type="Proteomes" id="UP000570361">
    <property type="component" value="Unassembled WGS sequence"/>
</dbReference>
<accession>A0A7W5B117</accession>
<keyword evidence="7" id="KW-1185">Reference proteome</keyword>
<comment type="caution">
    <text evidence="6">The sequence shown here is derived from an EMBL/GenBank/DDBJ whole genome shotgun (WGS) entry which is preliminary data.</text>
</comment>
<proteinExistence type="predicted"/>
<dbReference type="InterPro" id="IPR001647">
    <property type="entry name" value="HTH_TetR"/>
</dbReference>
<keyword evidence="3" id="KW-0804">Transcription</keyword>
<gene>
    <name evidence="6" type="ORF">FHS18_004571</name>
</gene>
<keyword evidence="1" id="KW-0805">Transcription regulation</keyword>
<dbReference type="Gene3D" id="1.10.357.10">
    <property type="entry name" value="Tetracycline Repressor, domain 2"/>
    <property type="match status" value="1"/>
</dbReference>
<reference evidence="6 7" key="1">
    <citation type="submission" date="2020-08" db="EMBL/GenBank/DDBJ databases">
        <title>Genomic Encyclopedia of Type Strains, Phase III (KMG-III): the genomes of soil and plant-associated and newly described type strains.</title>
        <authorList>
            <person name="Whitman W."/>
        </authorList>
    </citation>
    <scope>NUCLEOTIDE SEQUENCE [LARGE SCALE GENOMIC DNA]</scope>
    <source>
        <strain evidence="6 7">CECT 5862</strain>
    </source>
</reference>
<dbReference type="InterPro" id="IPR009057">
    <property type="entry name" value="Homeodomain-like_sf"/>
</dbReference>
<keyword evidence="2 4" id="KW-0238">DNA-binding</keyword>
<organism evidence="6 7">
    <name type="scientific">Paenibacillus phyllosphaerae</name>
    <dbReference type="NCBI Taxonomy" id="274593"/>
    <lineage>
        <taxon>Bacteria</taxon>
        <taxon>Bacillati</taxon>
        <taxon>Bacillota</taxon>
        <taxon>Bacilli</taxon>
        <taxon>Bacillales</taxon>
        <taxon>Paenibacillaceae</taxon>
        <taxon>Paenibacillus</taxon>
    </lineage>
</organism>
<dbReference type="Pfam" id="PF00440">
    <property type="entry name" value="TetR_N"/>
    <property type="match status" value="1"/>
</dbReference>
<evidence type="ECO:0000256" key="3">
    <source>
        <dbReference type="ARBA" id="ARBA00023163"/>
    </source>
</evidence>
<evidence type="ECO:0000313" key="6">
    <source>
        <dbReference type="EMBL" id="MBB3112470.1"/>
    </source>
</evidence>
<dbReference type="InterPro" id="IPR050109">
    <property type="entry name" value="HTH-type_TetR-like_transc_reg"/>
</dbReference>
<evidence type="ECO:0000256" key="2">
    <source>
        <dbReference type="ARBA" id="ARBA00023125"/>
    </source>
</evidence>
<dbReference type="PROSITE" id="PS50977">
    <property type="entry name" value="HTH_TETR_2"/>
    <property type="match status" value="1"/>
</dbReference>
<sequence length="194" mass="22119">MIAQQIKQKALSLFAAKGYDATSLDLIAAEVGRKKPTLYSHFSGKEQLFLAVFNEAIQGEIQYLDDFYARHRQLPFDEVLFSLIASYKERYTSDDNLKLILYHGFIIPQVHEDTIKNALNTYFEHKEQLARGRFAEAASQLAVDIDSAVLAYSNLLEGMLVELIYAGPDRFDRRLASSWQIFMRGILQACKDKA</sequence>
<dbReference type="SUPFAM" id="SSF46689">
    <property type="entry name" value="Homeodomain-like"/>
    <property type="match status" value="1"/>
</dbReference>
<dbReference type="GO" id="GO:0003700">
    <property type="term" value="F:DNA-binding transcription factor activity"/>
    <property type="evidence" value="ECO:0007669"/>
    <property type="project" value="TreeGrafter"/>
</dbReference>
<dbReference type="GO" id="GO:0000976">
    <property type="term" value="F:transcription cis-regulatory region binding"/>
    <property type="evidence" value="ECO:0007669"/>
    <property type="project" value="TreeGrafter"/>
</dbReference>
<feature type="domain" description="HTH tetR-type" evidence="5">
    <location>
        <begin position="1"/>
        <end position="60"/>
    </location>
</feature>
<feature type="DNA-binding region" description="H-T-H motif" evidence="4">
    <location>
        <begin position="23"/>
        <end position="42"/>
    </location>
</feature>
<dbReference type="PANTHER" id="PTHR30055:SF238">
    <property type="entry name" value="MYCOFACTOCIN BIOSYNTHESIS TRANSCRIPTIONAL REGULATOR MFTR-RELATED"/>
    <property type="match status" value="1"/>
</dbReference>
<evidence type="ECO:0000259" key="5">
    <source>
        <dbReference type="PROSITE" id="PS50977"/>
    </source>
</evidence>
<dbReference type="RefSeq" id="WP_183602587.1">
    <property type="nucleotide sequence ID" value="NZ_JACHXK010000012.1"/>
</dbReference>
<evidence type="ECO:0000313" key="7">
    <source>
        <dbReference type="Proteomes" id="UP000570361"/>
    </source>
</evidence>
<dbReference type="Gene3D" id="1.10.10.60">
    <property type="entry name" value="Homeodomain-like"/>
    <property type="match status" value="1"/>
</dbReference>